<accession>A0A4P7BAH5</accession>
<sequence length="375" mass="41738">MPRPITAIIHTQALRQNLELLRTTVPNSKVFAVVKANAYGHGIERVYDAFKTADGFALLDIEEAKRLRALGWTGPILLLEGIFSPQDLFDCAQYQLSFTVHSEHQLEWLQQHIYPAQFDIFLKMNSGMNRLGFKPQQYRQVWRHLQRLNNVAKITHMMHFSDADGQRFGQAGVDYQLAEFEMHIQDLPGERSVSNSAAILRYPTQLHSDYVRGGIMLYGSSPDYPQHSIQDWGLAPTMSLRSELIAIQQLKTNESVGYGSSFVAEHAMSVGIVACGYADGYQRISPTGTPILINGIRTRTIGRVSMDMLAVDLTPVPNAEIGNEVVLWGTSKTGSILPIDDVAAASGTVGYELMCGVTARVKFINQDEGNHHVTF</sequence>
<dbReference type="EMBL" id="CP038009">
    <property type="protein sequence ID" value="QBQ17570.1"/>
    <property type="molecule type" value="Genomic_DNA"/>
</dbReference>
<dbReference type="UniPathway" id="UPA00042">
    <property type="reaction ID" value="UER00497"/>
</dbReference>
<dbReference type="PRINTS" id="PR00992">
    <property type="entry name" value="ALARACEMASE"/>
</dbReference>
<dbReference type="InterPro" id="IPR020622">
    <property type="entry name" value="Ala_racemase_pyridoxalP-BS"/>
</dbReference>
<evidence type="ECO:0000256" key="4">
    <source>
        <dbReference type="ARBA" id="ARBA00023235"/>
    </source>
</evidence>
<dbReference type="GO" id="GO:0030632">
    <property type="term" value="P:D-alanine biosynthetic process"/>
    <property type="evidence" value="ECO:0007669"/>
    <property type="project" value="UniProtKB-UniRule"/>
</dbReference>
<dbReference type="GO" id="GO:0030170">
    <property type="term" value="F:pyridoxal phosphate binding"/>
    <property type="evidence" value="ECO:0007669"/>
    <property type="project" value="UniProtKB-UniRule"/>
</dbReference>
<dbReference type="PANTHER" id="PTHR30511:SF0">
    <property type="entry name" value="ALANINE RACEMASE, CATABOLIC-RELATED"/>
    <property type="match status" value="1"/>
</dbReference>
<feature type="modified residue" description="N6-(pyridoxal phosphate)lysine" evidence="5 6">
    <location>
        <position position="35"/>
    </location>
</feature>
<reference evidence="9 10" key="1">
    <citation type="submission" date="2019-03" db="EMBL/GenBank/DDBJ databases">
        <title>Complete genome sequence of two outbreak-associated Acinetobacter haemolyticus strains.</title>
        <authorList>
            <person name="Bai L."/>
            <person name="Zhang S.-C."/>
            <person name="Deng Y."/>
            <person name="Song C.-C."/>
            <person name="Kang G.-B."/>
            <person name="Dong Y."/>
            <person name="Wang Y."/>
            <person name="Gao F."/>
            <person name="Huang H."/>
        </authorList>
    </citation>
    <scope>NUCLEOTIDE SEQUENCE [LARGE SCALE GENOMIC DNA]</scope>
    <source>
        <strain evidence="9 10">TJR01</strain>
    </source>
</reference>
<dbReference type="Pfam" id="PF00842">
    <property type="entry name" value="Ala_racemase_C"/>
    <property type="match status" value="1"/>
</dbReference>
<comment type="catalytic activity">
    <reaction evidence="1 5">
        <text>L-alanine = D-alanine</text>
        <dbReference type="Rhea" id="RHEA:20249"/>
        <dbReference type="ChEBI" id="CHEBI:57416"/>
        <dbReference type="ChEBI" id="CHEBI:57972"/>
        <dbReference type="EC" id="5.1.1.1"/>
    </reaction>
</comment>
<dbReference type="Gene3D" id="2.40.37.10">
    <property type="entry name" value="Lyase, Ornithine Decarboxylase, Chain A, domain 1"/>
    <property type="match status" value="1"/>
</dbReference>
<evidence type="ECO:0000256" key="6">
    <source>
        <dbReference type="PIRSR" id="PIRSR600821-50"/>
    </source>
</evidence>
<dbReference type="InterPro" id="IPR009006">
    <property type="entry name" value="Ala_racemase/Decarboxylase_C"/>
</dbReference>
<comment type="function">
    <text evidence="5">Catalyzes the interconversion of L-alanine and D-alanine. May also act on other amino acids.</text>
</comment>
<dbReference type="InterPro" id="IPR011079">
    <property type="entry name" value="Ala_racemase_C"/>
</dbReference>
<dbReference type="HAMAP" id="MF_01201">
    <property type="entry name" value="Ala_racemase"/>
    <property type="match status" value="1"/>
</dbReference>
<keyword evidence="3 5" id="KW-0663">Pyridoxal phosphate</keyword>
<dbReference type="InterPro" id="IPR001608">
    <property type="entry name" value="Ala_racemase_N"/>
</dbReference>
<feature type="active site" description="Proton acceptor; specific for L-alanine" evidence="5">
    <location>
        <position position="258"/>
    </location>
</feature>
<dbReference type="SUPFAM" id="SSF50621">
    <property type="entry name" value="Alanine racemase C-terminal domain-like"/>
    <property type="match status" value="1"/>
</dbReference>
<dbReference type="Gene3D" id="3.20.20.10">
    <property type="entry name" value="Alanine racemase"/>
    <property type="match status" value="1"/>
</dbReference>
<dbReference type="AlphaFoldDB" id="A0A4P7BAH5"/>
<proteinExistence type="inferred from homology"/>
<dbReference type="EC" id="5.1.1.1" evidence="5"/>
<evidence type="ECO:0000256" key="3">
    <source>
        <dbReference type="ARBA" id="ARBA00022898"/>
    </source>
</evidence>
<feature type="domain" description="Alanine racemase C-terminal" evidence="8">
    <location>
        <begin position="237"/>
        <end position="366"/>
    </location>
</feature>
<dbReference type="InterPro" id="IPR029066">
    <property type="entry name" value="PLP-binding_barrel"/>
</dbReference>
<dbReference type="GO" id="GO:0008784">
    <property type="term" value="F:alanine racemase activity"/>
    <property type="evidence" value="ECO:0007669"/>
    <property type="project" value="UniProtKB-UniRule"/>
</dbReference>
<comment type="similarity">
    <text evidence="5">Belongs to the alanine racemase family.</text>
</comment>
<dbReference type="CDD" id="cd06827">
    <property type="entry name" value="PLPDE_III_AR_proteobact"/>
    <property type="match status" value="1"/>
</dbReference>
<dbReference type="GO" id="GO:0005829">
    <property type="term" value="C:cytosol"/>
    <property type="evidence" value="ECO:0007669"/>
    <property type="project" value="TreeGrafter"/>
</dbReference>
<evidence type="ECO:0000256" key="1">
    <source>
        <dbReference type="ARBA" id="ARBA00000316"/>
    </source>
</evidence>
<dbReference type="SUPFAM" id="SSF51419">
    <property type="entry name" value="PLP-binding barrel"/>
    <property type="match status" value="1"/>
</dbReference>
<gene>
    <name evidence="9" type="primary">alr</name>
    <name evidence="9" type="ORF">AHTJR_15425</name>
</gene>
<dbReference type="FunFam" id="3.20.20.10:FF:000002">
    <property type="entry name" value="Alanine racemase"/>
    <property type="match status" value="1"/>
</dbReference>
<dbReference type="Pfam" id="PF01168">
    <property type="entry name" value="Ala_racemase_N"/>
    <property type="match status" value="1"/>
</dbReference>
<evidence type="ECO:0000256" key="2">
    <source>
        <dbReference type="ARBA" id="ARBA00001933"/>
    </source>
</evidence>
<evidence type="ECO:0000313" key="9">
    <source>
        <dbReference type="EMBL" id="QBQ17570.1"/>
    </source>
</evidence>
<dbReference type="InterPro" id="IPR000821">
    <property type="entry name" value="Ala_racemase"/>
</dbReference>
<feature type="binding site" evidence="5 7">
    <location>
        <position position="130"/>
    </location>
    <ligand>
        <name>substrate</name>
    </ligand>
</feature>
<evidence type="ECO:0000259" key="8">
    <source>
        <dbReference type="SMART" id="SM01005"/>
    </source>
</evidence>
<comment type="cofactor">
    <cofactor evidence="2 5 6">
        <name>pyridoxal 5'-phosphate</name>
        <dbReference type="ChEBI" id="CHEBI:597326"/>
    </cofactor>
</comment>
<dbReference type="Proteomes" id="UP000294395">
    <property type="component" value="Chromosome"/>
</dbReference>
<name>A0A4P7BAH5_ACIHA</name>
<evidence type="ECO:0000256" key="7">
    <source>
        <dbReference type="PIRSR" id="PIRSR600821-52"/>
    </source>
</evidence>
<dbReference type="RefSeq" id="WP_134253017.1">
    <property type="nucleotide sequence ID" value="NZ_CP038009.1"/>
</dbReference>
<dbReference type="PANTHER" id="PTHR30511">
    <property type="entry name" value="ALANINE RACEMASE"/>
    <property type="match status" value="1"/>
</dbReference>
<keyword evidence="4 5" id="KW-0413">Isomerase</keyword>
<comment type="pathway">
    <text evidence="5">Amino-acid biosynthesis; D-alanine biosynthesis; D-alanine from L-alanine: step 1/1.</text>
</comment>
<evidence type="ECO:0000256" key="5">
    <source>
        <dbReference type="HAMAP-Rule" id="MF_01201"/>
    </source>
</evidence>
<feature type="binding site" evidence="5 7">
    <location>
        <position position="306"/>
    </location>
    <ligand>
        <name>substrate</name>
    </ligand>
</feature>
<organism evidence="9 10">
    <name type="scientific">Acinetobacter haemolyticus</name>
    <dbReference type="NCBI Taxonomy" id="29430"/>
    <lineage>
        <taxon>Bacteria</taxon>
        <taxon>Pseudomonadati</taxon>
        <taxon>Pseudomonadota</taxon>
        <taxon>Gammaproteobacteria</taxon>
        <taxon>Moraxellales</taxon>
        <taxon>Moraxellaceae</taxon>
        <taxon>Acinetobacter</taxon>
    </lineage>
</organism>
<protein>
    <recommendedName>
        <fullName evidence="5">Alanine racemase</fullName>
        <ecNumber evidence="5">5.1.1.1</ecNumber>
    </recommendedName>
</protein>
<dbReference type="SMART" id="SM01005">
    <property type="entry name" value="Ala_racemase_C"/>
    <property type="match status" value="1"/>
</dbReference>
<dbReference type="PROSITE" id="PS00395">
    <property type="entry name" value="ALANINE_RACEMASE"/>
    <property type="match status" value="1"/>
</dbReference>
<feature type="active site" description="Proton acceptor; specific for D-alanine" evidence="5">
    <location>
        <position position="35"/>
    </location>
</feature>
<evidence type="ECO:0000313" key="10">
    <source>
        <dbReference type="Proteomes" id="UP000294395"/>
    </source>
</evidence>
<dbReference type="NCBIfam" id="TIGR00492">
    <property type="entry name" value="alr"/>
    <property type="match status" value="1"/>
</dbReference>